<keyword evidence="4" id="KW-1185">Reference proteome</keyword>
<accession>A0A1Y2BV44</accession>
<protein>
    <submittedName>
        <fullName evidence="3">Uncharacterized protein</fullName>
    </submittedName>
</protein>
<feature type="transmembrane region" description="Helical" evidence="2">
    <location>
        <begin position="163"/>
        <end position="186"/>
    </location>
</feature>
<dbReference type="EMBL" id="MCGO01000043">
    <property type="protein sequence ID" value="ORY38630.1"/>
    <property type="molecule type" value="Genomic_DNA"/>
</dbReference>
<feature type="region of interest" description="Disordered" evidence="1">
    <location>
        <begin position="198"/>
        <end position="223"/>
    </location>
</feature>
<keyword evidence="2" id="KW-0812">Transmembrane</keyword>
<dbReference type="AlphaFoldDB" id="A0A1Y2BV44"/>
<proteinExistence type="predicted"/>
<dbReference type="OrthoDB" id="3360032at2759"/>
<evidence type="ECO:0000256" key="2">
    <source>
        <dbReference type="SAM" id="Phobius"/>
    </source>
</evidence>
<keyword evidence="2" id="KW-1133">Transmembrane helix</keyword>
<gene>
    <name evidence="3" type="ORF">BCR33DRAFT_426893</name>
</gene>
<keyword evidence="2" id="KW-0472">Membrane</keyword>
<evidence type="ECO:0000256" key="1">
    <source>
        <dbReference type="SAM" id="MobiDB-lite"/>
    </source>
</evidence>
<feature type="compositionally biased region" description="Polar residues" evidence="1">
    <location>
        <begin position="204"/>
        <end position="214"/>
    </location>
</feature>
<comment type="caution">
    <text evidence="3">The sequence shown here is derived from an EMBL/GenBank/DDBJ whole genome shotgun (WGS) entry which is preliminary data.</text>
</comment>
<organism evidence="3 4">
    <name type="scientific">Rhizoclosmatium globosum</name>
    <dbReference type="NCBI Taxonomy" id="329046"/>
    <lineage>
        <taxon>Eukaryota</taxon>
        <taxon>Fungi</taxon>
        <taxon>Fungi incertae sedis</taxon>
        <taxon>Chytridiomycota</taxon>
        <taxon>Chytridiomycota incertae sedis</taxon>
        <taxon>Chytridiomycetes</taxon>
        <taxon>Chytridiales</taxon>
        <taxon>Chytriomycetaceae</taxon>
        <taxon>Rhizoclosmatium</taxon>
    </lineage>
</organism>
<evidence type="ECO:0000313" key="3">
    <source>
        <dbReference type="EMBL" id="ORY38630.1"/>
    </source>
</evidence>
<dbReference type="Proteomes" id="UP000193642">
    <property type="component" value="Unassembled WGS sequence"/>
</dbReference>
<evidence type="ECO:0000313" key="4">
    <source>
        <dbReference type="Proteomes" id="UP000193642"/>
    </source>
</evidence>
<sequence>MCVCVCATMRDKPFVGENINSSTEEEMILVLLLLVLPAITLANTEKMFLRTGDLDPNVPWFAPKDPSDSCLSPPYALTALSGFNSTVCVRGLEPKTQYEVRVCWPATTPGNYTFETNAEGGWIRVLVKSAGVLKPGLDPLVYYQHRYDLILESTYFGVIPQSAVPVIGACLIYLWIALQFGVPYFLKILIELRPKPDTEGDKTATGTHNYNLRSKTPKSKKIN</sequence>
<reference evidence="3 4" key="1">
    <citation type="submission" date="2016-07" db="EMBL/GenBank/DDBJ databases">
        <title>Pervasive Adenine N6-methylation of Active Genes in Fungi.</title>
        <authorList>
            <consortium name="DOE Joint Genome Institute"/>
            <person name="Mondo S.J."/>
            <person name="Dannebaum R.O."/>
            <person name="Kuo R.C."/>
            <person name="Labutti K."/>
            <person name="Haridas S."/>
            <person name="Kuo A."/>
            <person name="Salamov A."/>
            <person name="Ahrendt S.R."/>
            <person name="Lipzen A."/>
            <person name="Sullivan W."/>
            <person name="Andreopoulos W.B."/>
            <person name="Clum A."/>
            <person name="Lindquist E."/>
            <person name="Daum C."/>
            <person name="Ramamoorthy G.K."/>
            <person name="Gryganskyi A."/>
            <person name="Culley D."/>
            <person name="Magnuson J.K."/>
            <person name="James T.Y."/>
            <person name="O'Malley M.A."/>
            <person name="Stajich J.E."/>
            <person name="Spatafora J.W."/>
            <person name="Visel A."/>
            <person name="Grigoriev I.V."/>
        </authorList>
    </citation>
    <scope>NUCLEOTIDE SEQUENCE [LARGE SCALE GENOMIC DNA]</scope>
    <source>
        <strain evidence="3 4">JEL800</strain>
    </source>
</reference>
<name>A0A1Y2BV44_9FUNG</name>